<dbReference type="EMBL" id="SUMG01000004">
    <property type="protein sequence ID" value="NBG87937.1"/>
    <property type="molecule type" value="Genomic_DNA"/>
</dbReference>
<gene>
    <name evidence="5" type="ORF">ISALK_05435</name>
</gene>
<dbReference type="GO" id="GO:0003824">
    <property type="term" value="F:catalytic activity"/>
    <property type="evidence" value="ECO:0007669"/>
    <property type="project" value="InterPro"/>
</dbReference>
<evidence type="ECO:0000256" key="3">
    <source>
        <dbReference type="PROSITE-ProRule" id="PRU00464"/>
    </source>
</evidence>
<dbReference type="InterPro" id="IPR011146">
    <property type="entry name" value="HIT-like"/>
</dbReference>
<evidence type="ECO:0000259" key="4">
    <source>
        <dbReference type="PROSITE" id="PS51084"/>
    </source>
</evidence>
<dbReference type="PANTHER" id="PTHR23089">
    <property type="entry name" value="HISTIDINE TRIAD HIT PROTEIN"/>
    <property type="match status" value="1"/>
</dbReference>
<feature type="short sequence motif" description="Histidine triad motif" evidence="2 3">
    <location>
        <begin position="97"/>
        <end position="101"/>
    </location>
</feature>
<dbReference type="AlphaFoldDB" id="A0AA43XJT5"/>
<evidence type="ECO:0000256" key="1">
    <source>
        <dbReference type="PIRSR" id="PIRSR601310-1"/>
    </source>
</evidence>
<dbReference type="PROSITE" id="PS00892">
    <property type="entry name" value="HIT_1"/>
    <property type="match status" value="1"/>
</dbReference>
<feature type="active site" description="Tele-AMP-histidine intermediate" evidence="1">
    <location>
        <position position="99"/>
    </location>
</feature>
<accession>A0AA43XJT5</accession>
<sequence length="113" mass="13050">MDCIFCKIVNREIDSQVIYENEQVLAFEDVNPQAPTHILVIPKKHIENIHEMTADEQQELLPEIFQTIQQIAEEKDLGKGYRVVNNCKENGGQTVNHLHFHLLGGRFMQWPPG</sequence>
<dbReference type="InterPro" id="IPR036265">
    <property type="entry name" value="HIT-like_sf"/>
</dbReference>
<dbReference type="InterPro" id="IPR019808">
    <property type="entry name" value="Histidine_triad_CS"/>
</dbReference>
<dbReference type="Pfam" id="PF01230">
    <property type="entry name" value="HIT"/>
    <property type="match status" value="1"/>
</dbReference>
<dbReference type="CDD" id="cd01276">
    <property type="entry name" value="PKCI_related"/>
    <property type="match status" value="1"/>
</dbReference>
<evidence type="ECO:0000313" key="5">
    <source>
        <dbReference type="EMBL" id="NBG87937.1"/>
    </source>
</evidence>
<feature type="domain" description="HIT" evidence="4">
    <location>
        <begin position="4"/>
        <end position="113"/>
    </location>
</feature>
<proteinExistence type="predicted"/>
<dbReference type="RefSeq" id="WP_160719943.1">
    <property type="nucleotide sequence ID" value="NZ_SUMG01000004.1"/>
</dbReference>
<evidence type="ECO:0000313" key="6">
    <source>
        <dbReference type="Proteomes" id="UP000449710"/>
    </source>
</evidence>
<dbReference type="InterPro" id="IPR001310">
    <property type="entry name" value="Histidine_triad_HIT"/>
</dbReference>
<dbReference type="SUPFAM" id="SSF54197">
    <property type="entry name" value="HIT-like"/>
    <property type="match status" value="1"/>
</dbReference>
<dbReference type="Gene3D" id="3.30.428.10">
    <property type="entry name" value="HIT-like"/>
    <property type="match status" value="1"/>
</dbReference>
<dbReference type="Proteomes" id="UP000449710">
    <property type="component" value="Unassembled WGS sequence"/>
</dbReference>
<dbReference type="PRINTS" id="PR00332">
    <property type="entry name" value="HISTRIAD"/>
</dbReference>
<reference evidence="5 6" key="1">
    <citation type="submission" date="2019-04" db="EMBL/GenBank/DDBJ databases">
        <title>Isachenkonia alkalipeptolytica gen. nov. sp. nov. a new anaerobic, alkiliphilic organothrophic bacterium capable to reduce synthesized ferrihydrite isolated from a soda lake.</title>
        <authorList>
            <person name="Toshchakov S.V."/>
            <person name="Zavarzina D.G."/>
            <person name="Zhilina T.N."/>
            <person name="Kostrikina N.A."/>
            <person name="Kublanov I.V."/>
        </authorList>
    </citation>
    <scope>NUCLEOTIDE SEQUENCE [LARGE SCALE GENOMIC DNA]</scope>
    <source>
        <strain evidence="5 6">Z-1701</strain>
    </source>
</reference>
<protein>
    <submittedName>
        <fullName evidence="5">Histidine triad nucleotide-binding protein</fullName>
    </submittedName>
</protein>
<name>A0AA43XJT5_9CLOT</name>
<comment type="caution">
    <text evidence="5">The sequence shown here is derived from an EMBL/GenBank/DDBJ whole genome shotgun (WGS) entry which is preliminary data.</text>
</comment>
<evidence type="ECO:0000256" key="2">
    <source>
        <dbReference type="PIRSR" id="PIRSR601310-3"/>
    </source>
</evidence>
<keyword evidence="6" id="KW-1185">Reference proteome</keyword>
<dbReference type="PROSITE" id="PS51084">
    <property type="entry name" value="HIT_2"/>
    <property type="match status" value="1"/>
</dbReference>
<organism evidence="5 6">
    <name type="scientific">Isachenkonia alkalipeptolytica</name>
    <dbReference type="NCBI Taxonomy" id="2565777"/>
    <lineage>
        <taxon>Bacteria</taxon>
        <taxon>Bacillati</taxon>
        <taxon>Bacillota</taxon>
        <taxon>Clostridia</taxon>
        <taxon>Eubacteriales</taxon>
        <taxon>Clostridiaceae</taxon>
        <taxon>Isachenkonia</taxon>
    </lineage>
</organism>